<proteinExistence type="predicted"/>
<organism evidence="2 3">
    <name type="scientific">Paraburkholderia terricola</name>
    <dbReference type="NCBI Taxonomy" id="169427"/>
    <lineage>
        <taxon>Bacteria</taxon>
        <taxon>Pseudomonadati</taxon>
        <taxon>Pseudomonadota</taxon>
        <taxon>Betaproteobacteria</taxon>
        <taxon>Burkholderiales</taxon>
        <taxon>Burkholderiaceae</taxon>
        <taxon>Paraburkholderia</taxon>
    </lineage>
</organism>
<name>A0A1M6QZW5_9BURK</name>
<feature type="region of interest" description="Disordered" evidence="1">
    <location>
        <begin position="1"/>
        <end position="35"/>
    </location>
</feature>
<gene>
    <name evidence="2" type="ORF">SAMN05192548_101738</name>
</gene>
<feature type="compositionally biased region" description="Basic and acidic residues" evidence="1">
    <location>
        <begin position="11"/>
        <end position="22"/>
    </location>
</feature>
<protein>
    <submittedName>
        <fullName evidence="2">Uncharacterized protein</fullName>
    </submittedName>
</protein>
<reference evidence="2 3" key="1">
    <citation type="submission" date="2016-11" db="EMBL/GenBank/DDBJ databases">
        <authorList>
            <person name="Jaros S."/>
            <person name="Januszkiewicz K."/>
            <person name="Wedrychowicz H."/>
        </authorList>
    </citation>
    <scope>NUCLEOTIDE SEQUENCE [LARGE SCALE GENOMIC DNA]</scope>
    <source>
        <strain evidence="2 3">LMG 20594</strain>
    </source>
</reference>
<evidence type="ECO:0000313" key="3">
    <source>
        <dbReference type="Proteomes" id="UP000184395"/>
    </source>
</evidence>
<dbReference type="AlphaFoldDB" id="A0A1M6QZW5"/>
<dbReference type="Proteomes" id="UP000184395">
    <property type="component" value="Unassembled WGS sequence"/>
</dbReference>
<accession>A0A1M6QZW5</accession>
<evidence type="ECO:0000256" key="1">
    <source>
        <dbReference type="SAM" id="MobiDB-lite"/>
    </source>
</evidence>
<evidence type="ECO:0000313" key="2">
    <source>
        <dbReference type="EMBL" id="SHK25781.1"/>
    </source>
</evidence>
<dbReference type="STRING" id="169427.SAMN05192548_101738"/>
<sequence length="35" mass="3915">MEQASDNNAEDVQRHQRQHRVDGAFMPGAAHTRGP</sequence>
<dbReference type="EMBL" id="FRAB01000017">
    <property type="protein sequence ID" value="SHK25781.1"/>
    <property type="molecule type" value="Genomic_DNA"/>
</dbReference>